<gene>
    <name evidence="1" type="ORF">A4A49_04352</name>
</gene>
<evidence type="ECO:0000313" key="2">
    <source>
        <dbReference type="Proteomes" id="UP000187609"/>
    </source>
</evidence>
<dbReference type="Proteomes" id="UP000187609">
    <property type="component" value="Unassembled WGS sequence"/>
</dbReference>
<name>A0A1J6IU26_NICAT</name>
<dbReference type="Gramene" id="OIS98640">
    <property type="protein sequence ID" value="OIS98640"/>
    <property type="gene ID" value="A4A49_04352"/>
</dbReference>
<reference evidence="1" key="1">
    <citation type="submission" date="2016-11" db="EMBL/GenBank/DDBJ databases">
        <title>The genome of Nicotiana attenuata.</title>
        <authorList>
            <person name="Xu S."/>
            <person name="Brockmoeller T."/>
            <person name="Gaquerel E."/>
            <person name="Navarro A."/>
            <person name="Kuhl H."/>
            <person name="Gase K."/>
            <person name="Ling Z."/>
            <person name="Zhou W."/>
            <person name="Kreitzer C."/>
            <person name="Stanke M."/>
            <person name="Tang H."/>
            <person name="Lyons E."/>
            <person name="Pandey P."/>
            <person name="Pandey S.P."/>
            <person name="Timmermann B."/>
            <person name="Baldwin I.T."/>
        </authorList>
    </citation>
    <scope>NUCLEOTIDE SEQUENCE [LARGE SCALE GENOMIC DNA]</scope>
    <source>
        <strain evidence="1">UT</strain>
    </source>
</reference>
<dbReference type="AlphaFoldDB" id="A0A1J6IU26"/>
<accession>A0A1J6IU26</accession>
<dbReference type="SMR" id="A0A1J6IU26"/>
<organism evidence="1 2">
    <name type="scientific">Nicotiana attenuata</name>
    <name type="common">Coyote tobacco</name>
    <dbReference type="NCBI Taxonomy" id="49451"/>
    <lineage>
        <taxon>Eukaryota</taxon>
        <taxon>Viridiplantae</taxon>
        <taxon>Streptophyta</taxon>
        <taxon>Embryophyta</taxon>
        <taxon>Tracheophyta</taxon>
        <taxon>Spermatophyta</taxon>
        <taxon>Magnoliopsida</taxon>
        <taxon>eudicotyledons</taxon>
        <taxon>Gunneridae</taxon>
        <taxon>Pentapetalae</taxon>
        <taxon>asterids</taxon>
        <taxon>lamiids</taxon>
        <taxon>Solanales</taxon>
        <taxon>Solanaceae</taxon>
        <taxon>Nicotianoideae</taxon>
        <taxon>Nicotianeae</taxon>
        <taxon>Nicotiana</taxon>
    </lineage>
</organism>
<feature type="non-terminal residue" evidence="1">
    <location>
        <position position="88"/>
    </location>
</feature>
<protein>
    <submittedName>
        <fullName evidence="1">Uncharacterized protein</fullName>
    </submittedName>
</protein>
<dbReference type="EMBL" id="MJEQ01037191">
    <property type="protein sequence ID" value="OIS98640.1"/>
    <property type="molecule type" value="Genomic_DNA"/>
</dbReference>
<sequence length="88" mass="10323">MKCISELSFRLYQEQVYFVLSCLPPPLTFNNKKIPKTELLMVEILRHVLKFVQLRDRTTDILKHSFPVTKPDTKCIITFANQSGYISF</sequence>
<comment type="caution">
    <text evidence="1">The sequence shown here is derived from an EMBL/GenBank/DDBJ whole genome shotgun (WGS) entry which is preliminary data.</text>
</comment>
<proteinExistence type="predicted"/>
<evidence type="ECO:0000313" key="1">
    <source>
        <dbReference type="EMBL" id="OIS98640.1"/>
    </source>
</evidence>
<keyword evidence="2" id="KW-1185">Reference proteome</keyword>